<dbReference type="Gene3D" id="1.10.10.60">
    <property type="entry name" value="Homeodomain-like"/>
    <property type="match status" value="2"/>
</dbReference>
<reference evidence="5 6" key="1">
    <citation type="submission" date="2018-03" db="EMBL/GenBank/DDBJ databases">
        <title>Genomic Encyclopedia of Archaeal and Bacterial Type Strains, Phase II (KMG-II): from individual species to whole genera.</title>
        <authorList>
            <person name="Goeker M."/>
        </authorList>
    </citation>
    <scope>NUCLEOTIDE SEQUENCE [LARGE SCALE GENOMIC DNA]</scope>
    <source>
        <strain evidence="5 6">DSM 45601</strain>
    </source>
</reference>
<feature type="domain" description="HTH araC/xylS-type" evidence="4">
    <location>
        <begin position="1"/>
        <end position="98"/>
    </location>
</feature>
<dbReference type="InterPro" id="IPR009057">
    <property type="entry name" value="Homeodomain-like_sf"/>
</dbReference>
<dbReference type="Pfam" id="PF12833">
    <property type="entry name" value="HTH_18"/>
    <property type="match status" value="1"/>
</dbReference>
<proteinExistence type="predicted"/>
<dbReference type="InterPro" id="IPR018060">
    <property type="entry name" value="HTH_AraC"/>
</dbReference>
<dbReference type="PROSITE" id="PS01124">
    <property type="entry name" value="HTH_ARAC_FAMILY_2"/>
    <property type="match status" value="1"/>
</dbReference>
<keyword evidence="3" id="KW-0804">Transcription</keyword>
<dbReference type="InterPro" id="IPR018062">
    <property type="entry name" value="HTH_AraC-typ_CS"/>
</dbReference>
<evidence type="ECO:0000259" key="4">
    <source>
        <dbReference type="PROSITE" id="PS01124"/>
    </source>
</evidence>
<dbReference type="SUPFAM" id="SSF46689">
    <property type="entry name" value="Homeodomain-like"/>
    <property type="match status" value="2"/>
</dbReference>
<keyword evidence="2 5" id="KW-0238">DNA-binding</keyword>
<gene>
    <name evidence="5" type="ORF">CLV72_103428</name>
</gene>
<name>A0A2T0Q7Q5_9ACTN</name>
<dbReference type="PANTHER" id="PTHR46796">
    <property type="entry name" value="HTH-TYPE TRANSCRIPTIONAL ACTIVATOR RHAS-RELATED"/>
    <property type="match status" value="1"/>
</dbReference>
<dbReference type="PRINTS" id="PR00032">
    <property type="entry name" value="HTHARAC"/>
</dbReference>
<dbReference type="PROSITE" id="PS00041">
    <property type="entry name" value="HTH_ARAC_FAMILY_1"/>
    <property type="match status" value="1"/>
</dbReference>
<dbReference type="GO" id="GO:0003700">
    <property type="term" value="F:DNA-binding transcription factor activity"/>
    <property type="evidence" value="ECO:0007669"/>
    <property type="project" value="InterPro"/>
</dbReference>
<dbReference type="InterPro" id="IPR050204">
    <property type="entry name" value="AraC_XylS_family_regulators"/>
</dbReference>
<dbReference type="AlphaFoldDB" id="A0A2T0Q7Q5"/>
<evidence type="ECO:0000313" key="6">
    <source>
        <dbReference type="Proteomes" id="UP000237846"/>
    </source>
</evidence>
<dbReference type="SMART" id="SM00342">
    <property type="entry name" value="HTH_ARAC"/>
    <property type="match status" value="1"/>
</dbReference>
<accession>A0A2T0Q7Q5</accession>
<dbReference type="InterPro" id="IPR020449">
    <property type="entry name" value="Tscrpt_reg_AraC-type_HTH"/>
</dbReference>
<evidence type="ECO:0000256" key="3">
    <source>
        <dbReference type="ARBA" id="ARBA00023163"/>
    </source>
</evidence>
<evidence type="ECO:0000313" key="5">
    <source>
        <dbReference type="EMBL" id="PRX99821.1"/>
    </source>
</evidence>
<keyword evidence="6" id="KW-1185">Reference proteome</keyword>
<evidence type="ECO:0000256" key="1">
    <source>
        <dbReference type="ARBA" id="ARBA00023015"/>
    </source>
</evidence>
<organism evidence="5 6">
    <name type="scientific">Allonocardiopsis opalescens</name>
    <dbReference type="NCBI Taxonomy" id="1144618"/>
    <lineage>
        <taxon>Bacteria</taxon>
        <taxon>Bacillati</taxon>
        <taxon>Actinomycetota</taxon>
        <taxon>Actinomycetes</taxon>
        <taxon>Streptosporangiales</taxon>
        <taxon>Allonocardiopsis</taxon>
    </lineage>
</organism>
<dbReference type="Proteomes" id="UP000237846">
    <property type="component" value="Unassembled WGS sequence"/>
</dbReference>
<protein>
    <submittedName>
        <fullName evidence="5">AraC-like DNA-binding protein</fullName>
    </submittedName>
</protein>
<dbReference type="GO" id="GO:0043565">
    <property type="term" value="F:sequence-specific DNA binding"/>
    <property type="evidence" value="ECO:0007669"/>
    <property type="project" value="InterPro"/>
</dbReference>
<evidence type="ECO:0000256" key="2">
    <source>
        <dbReference type="ARBA" id="ARBA00023125"/>
    </source>
</evidence>
<dbReference type="OrthoDB" id="2060755at2"/>
<sequence length="135" mass="15001">MAKDYIDRHYTEEIDLTEVAAEAGYSRYHFLRGFSAAYGETPGRYLSRRRIERARELLGAANLTVTEVCHLVGFSSVGTFSARFKAVVGISPSQYRRRSGRPAPVPGCYVLMWANGFATGPGTATQEKPAPRPRR</sequence>
<comment type="caution">
    <text evidence="5">The sequence shown here is derived from an EMBL/GenBank/DDBJ whole genome shotgun (WGS) entry which is preliminary data.</text>
</comment>
<keyword evidence="1" id="KW-0805">Transcription regulation</keyword>
<dbReference type="EMBL" id="PVZC01000003">
    <property type="protein sequence ID" value="PRX99821.1"/>
    <property type="molecule type" value="Genomic_DNA"/>
</dbReference>